<protein>
    <recommendedName>
        <fullName evidence="1">Putative nitroreductase TM1586 domain-containing protein</fullName>
    </recommendedName>
</protein>
<dbReference type="InterPro" id="IPR000415">
    <property type="entry name" value="Nitroreductase-like"/>
</dbReference>
<dbReference type="Pfam" id="PF14512">
    <property type="entry name" value="TM1586_NiRdase"/>
    <property type="match status" value="1"/>
</dbReference>
<evidence type="ECO:0000259" key="1">
    <source>
        <dbReference type="Pfam" id="PF14512"/>
    </source>
</evidence>
<gene>
    <name evidence="2" type="ORF">HNQ46_000942</name>
</gene>
<evidence type="ECO:0000313" key="3">
    <source>
        <dbReference type="Proteomes" id="UP000522163"/>
    </source>
</evidence>
<organism evidence="2 3">
    <name type="scientific">Oribacterium sinus</name>
    <dbReference type="NCBI Taxonomy" id="237576"/>
    <lineage>
        <taxon>Bacteria</taxon>
        <taxon>Bacillati</taxon>
        <taxon>Bacillota</taxon>
        <taxon>Clostridia</taxon>
        <taxon>Lachnospirales</taxon>
        <taxon>Lachnospiraceae</taxon>
        <taxon>Oribacterium</taxon>
    </lineage>
</organism>
<name>A0A7W9W1L2_9FIRM</name>
<reference evidence="2 3" key="1">
    <citation type="submission" date="2020-08" db="EMBL/GenBank/DDBJ databases">
        <title>Genomic Encyclopedia of Type Strains, Phase IV (KMG-IV): sequencing the most valuable type-strain genomes for metagenomic binning, comparative biology and taxonomic classification.</title>
        <authorList>
            <person name="Goeker M."/>
        </authorList>
    </citation>
    <scope>NUCLEOTIDE SEQUENCE [LARGE SCALE GENOMIC DNA]</scope>
    <source>
        <strain evidence="2 3">DSM 17245</strain>
    </source>
</reference>
<dbReference type="RefSeq" id="WP_183683443.1">
    <property type="nucleotide sequence ID" value="NZ_CAUQIH010000020.1"/>
</dbReference>
<dbReference type="GeneID" id="85014495"/>
<dbReference type="GO" id="GO:0016491">
    <property type="term" value="F:oxidoreductase activity"/>
    <property type="evidence" value="ECO:0007669"/>
    <property type="project" value="InterPro"/>
</dbReference>
<sequence length="289" mass="33213">MKWRELIKERSSIRSYKDKKVDEKLLEQVRQYMKELSPLIPEQKTEILLLGKEAGPRLEGIVGYMGNAFFAPNYILLLGEDSEEGYIHAGYLAAQLELKLTELKLNTCFLSINEAKAVKTALNISSPLTVTTCISFGHGNPEKDSNRIDIKSRSDVRMEKIKGHIAPKIAMVELVSQSVFGQSCDFAEDAMDPNWEKAFYASSLAPAALNRQTYRFLIEDNMLYLLDREVKHITREDRYLNDGIVMFYFHTVLTAHFHKPDSWTVGTVEKKPEWKVPEEYFVVGTYRLF</sequence>
<feature type="domain" description="Putative nitroreductase TM1586" evidence="1">
    <location>
        <begin position="5"/>
        <end position="222"/>
    </location>
</feature>
<proteinExistence type="predicted"/>
<dbReference type="Gene3D" id="3.40.109.10">
    <property type="entry name" value="NADH Oxidase"/>
    <property type="match status" value="1"/>
</dbReference>
<evidence type="ECO:0000313" key="2">
    <source>
        <dbReference type="EMBL" id="MBB6040970.1"/>
    </source>
</evidence>
<accession>A0A7W9W1L2</accession>
<comment type="caution">
    <text evidence="2">The sequence shown here is derived from an EMBL/GenBank/DDBJ whole genome shotgun (WGS) entry which is preliminary data.</text>
</comment>
<dbReference type="SUPFAM" id="SSF55469">
    <property type="entry name" value="FMN-dependent nitroreductase-like"/>
    <property type="match status" value="1"/>
</dbReference>
<dbReference type="InterPro" id="IPR029478">
    <property type="entry name" value="TM1586_NiRdase"/>
</dbReference>
<dbReference type="Proteomes" id="UP000522163">
    <property type="component" value="Unassembled WGS sequence"/>
</dbReference>
<dbReference type="AlphaFoldDB" id="A0A7W9W1L2"/>
<dbReference type="EMBL" id="JACHHH010000004">
    <property type="protein sequence ID" value="MBB6040970.1"/>
    <property type="molecule type" value="Genomic_DNA"/>
</dbReference>